<feature type="region of interest" description="Disordered" evidence="6">
    <location>
        <begin position="81"/>
        <end position="108"/>
    </location>
</feature>
<evidence type="ECO:0000256" key="4">
    <source>
        <dbReference type="ARBA" id="ARBA00023125"/>
    </source>
</evidence>
<reference evidence="7 8" key="1">
    <citation type="submission" date="2020-11" db="EMBL/GenBank/DDBJ databases">
        <title>Actinomyces sp. ZJ750.</title>
        <authorList>
            <person name="Zhou J."/>
        </authorList>
    </citation>
    <scope>NUCLEOTIDE SEQUENCE [LARGE SCALE GENOMIC DNA]</scope>
    <source>
        <strain evidence="7 8">ZJ750</strain>
    </source>
</reference>
<proteinExistence type="inferred from homology"/>
<keyword evidence="5" id="KW-0233">DNA recombination</keyword>
<dbReference type="GO" id="GO:0003677">
    <property type="term" value="F:DNA binding"/>
    <property type="evidence" value="ECO:0007669"/>
    <property type="project" value="UniProtKB-KW"/>
</dbReference>
<organism evidence="7 8">
    <name type="scientific">Actinomyces respiraculi</name>
    <dbReference type="NCBI Taxonomy" id="2744574"/>
    <lineage>
        <taxon>Bacteria</taxon>
        <taxon>Bacillati</taxon>
        <taxon>Actinomycetota</taxon>
        <taxon>Actinomycetes</taxon>
        <taxon>Actinomycetales</taxon>
        <taxon>Actinomycetaceae</taxon>
        <taxon>Actinomyces</taxon>
    </lineage>
</organism>
<dbReference type="EMBL" id="CP063989">
    <property type="protein sequence ID" value="QPL05905.1"/>
    <property type="molecule type" value="Genomic_DNA"/>
</dbReference>
<protein>
    <submittedName>
        <fullName evidence="7">Transposase</fullName>
    </submittedName>
</protein>
<dbReference type="AlphaFoldDB" id="A0A7T0PXR8"/>
<dbReference type="GO" id="GO:0006313">
    <property type="term" value="P:DNA transposition"/>
    <property type="evidence" value="ECO:0007669"/>
    <property type="project" value="InterPro"/>
</dbReference>
<name>A0A7T0PXR8_9ACTO</name>
<gene>
    <name evidence="7" type="ORF">ID810_02810</name>
</gene>
<dbReference type="GO" id="GO:0004803">
    <property type="term" value="F:transposase activity"/>
    <property type="evidence" value="ECO:0007669"/>
    <property type="project" value="InterPro"/>
</dbReference>
<evidence type="ECO:0000256" key="2">
    <source>
        <dbReference type="ARBA" id="ARBA00010961"/>
    </source>
</evidence>
<evidence type="ECO:0000256" key="3">
    <source>
        <dbReference type="ARBA" id="ARBA00022578"/>
    </source>
</evidence>
<evidence type="ECO:0000313" key="8">
    <source>
        <dbReference type="Proteomes" id="UP000594637"/>
    </source>
</evidence>
<dbReference type="Pfam" id="PF00872">
    <property type="entry name" value="Transposase_mut"/>
    <property type="match status" value="1"/>
</dbReference>
<evidence type="ECO:0000256" key="5">
    <source>
        <dbReference type="ARBA" id="ARBA00023172"/>
    </source>
</evidence>
<evidence type="ECO:0000313" key="7">
    <source>
        <dbReference type="EMBL" id="QPL05905.1"/>
    </source>
</evidence>
<evidence type="ECO:0000256" key="6">
    <source>
        <dbReference type="SAM" id="MobiDB-lite"/>
    </source>
</evidence>
<keyword evidence="8" id="KW-1185">Reference proteome</keyword>
<keyword evidence="3" id="KW-0815">Transposition</keyword>
<dbReference type="InterPro" id="IPR001207">
    <property type="entry name" value="Transposase_mutator"/>
</dbReference>
<sequence>MSHKDRKAVCAALRPVYQAANEEAATKALAAFEASELGQRHPAAPRTLTDAWERFTPFLAFADAAPGHLHHQQYRVAELPAAQGVEEPGPAPLRRHRHHAAVAGHPQH</sequence>
<keyword evidence="4" id="KW-0238">DNA-binding</keyword>
<dbReference type="Proteomes" id="UP000594637">
    <property type="component" value="Chromosome"/>
</dbReference>
<comment type="function">
    <text evidence="1">Required for the transposition of the insertion element.</text>
</comment>
<evidence type="ECO:0000256" key="1">
    <source>
        <dbReference type="ARBA" id="ARBA00002190"/>
    </source>
</evidence>
<accession>A0A7T0PXR8</accession>
<comment type="similarity">
    <text evidence="2">Belongs to the transposase mutator family.</text>
</comment>
<dbReference type="KEGG" id="arep:ID810_02810"/>